<protein>
    <submittedName>
        <fullName evidence="1">Uncharacterized protein</fullName>
    </submittedName>
</protein>
<evidence type="ECO:0000313" key="2">
    <source>
        <dbReference type="Proteomes" id="UP001595998"/>
    </source>
</evidence>
<proteinExistence type="predicted"/>
<keyword evidence="2" id="KW-1185">Reference proteome</keyword>
<reference evidence="2" key="1">
    <citation type="journal article" date="2019" name="Int. J. Syst. Evol. Microbiol.">
        <title>The Global Catalogue of Microorganisms (GCM) 10K type strain sequencing project: providing services to taxonomists for standard genome sequencing and annotation.</title>
        <authorList>
            <consortium name="The Broad Institute Genomics Platform"/>
            <consortium name="The Broad Institute Genome Sequencing Center for Infectious Disease"/>
            <person name="Wu L."/>
            <person name="Ma J."/>
        </authorList>
    </citation>
    <scope>NUCLEOTIDE SEQUENCE [LARGE SCALE GENOMIC DNA]</scope>
    <source>
        <strain evidence="2">CCUG 56029</strain>
    </source>
</reference>
<dbReference type="RefSeq" id="WP_380038347.1">
    <property type="nucleotide sequence ID" value="NZ_JBHSEH010000005.1"/>
</dbReference>
<accession>A0ABV8XNJ3</accession>
<organism evidence="1 2">
    <name type="scientific">Deinococcus navajonensis</name>
    <dbReference type="NCBI Taxonomy" id="309884"/>
    <lineage>
        <taxon>Bacteria</taxon>
        <taxon>Thermotogati</taxon>
        <taxon>Deinococcota</taxon>
        <taxon>Deinococci</taxon>
        <taxon>Deinococcales</taxon>
        <taxon>Deinococcaceae</taxon>
        <taxon>Deinococcus</taxon>
    </lineage>
</organism>
<gene>
    <name evidence="1" type="ORF">ACFOZ9_08240</name>
</gene>
<comment type="caution">
    <text evidence="1">The sequence shown here is derived from an EMBL/GenBank/DDBJ whole genome shotgun (WGS) entry which is preliminary data.</text>
</comment>
<sequence length="119" mass="13489">MLTATQLQALTGQAGFIRYLRDLPEREYHFGKMGPPGWKALAESDPETDQPDLIQVRARRRFFAGYNIPELQSPVPRQAARELLRAIHAGRAPNWVLALTPDHQDLKDKAGDWKNDATQ</sequence>
<evidence type="ECO:0000313" key="1">
    <source>
        <dbReference type="EMBL" id="MFC4426202.1"/>
    </source>
</evidence>
<dbReference type="EMBL" id="JBHSEH010000005">
    <property type="protein sequence ID" value="MFC4426202.1"/>
    <property type="molecule type" value="Genomic_DNA"/>
</dbReference>
<name>A0ABV8XNJ3_9DEIO</name>
<dbReference type="Proteomes" id="UP001595998">
    <property type="component" value="Unassembled WGS sequence"/>
</dbReference>